<accession>A0ABQ9W6I0</accession>
<name>A0ABQ9W6I0_SAGOE</name>
<evidence type="ECO:0000256" key="1">
    <source>
        <dbReference type="SAM" id="MobiDB-lite"/>
    </source>
</evidence>
<gene>
    <name evidence="3" type="ORF">P7K49_003535</name>
</gene>
<comment type="caution">
    <text evidence="3">The sequence shown here is derived from an EMBL/GenBank/DDBJ whole genome shotgun (WGS) entry which is preliminary data.</text>
</comment>
<dbReference type="PANTHER" id="PTHR43814:SF1">
    <property type="entry name" value="ARGININOSUCCINATE LYASE"/>
    <property type="match status" value="1"/>
</dbReference>
<evidence type="ECO:0000259" key="2">
    <source>
        <dbReference type="Pfam" id="PF00206"/>
    </source>
</evidence>
<organism evidence="3 4">
    <name type="scientific">Saguinus oedipus</name>
    <name type="common">Cotton-top tamarin</name>
    <name type="synonym">Oedipomidas oedipus</name>
    <dbReference type="NCBI Taxonomy" id="9490"/>
    <lineage>
        <taxon>Eukaryota</taxon>
        <taxon>Metazoa</taxon>
        <taxon>Chordata</taxon>
        <taxon>Craniata</taxon>
        <taxon>Vertebrata</taxon>
        <taxon>Euteleostomi</taxon>
        <taxon>Mammalia</taxon>
        <taxon>Eutheria</taxon>
        <taxon>Euarchontoglires</taxon>
        <taxon>Primates</taxon>
        <taxon>Haplorrhini</taxon>
        <taxon>Platyrrhini</taxon>
        <taxon>Cebidae</taxon>
        <taxon>Callitrichinae</taxon>
        <taxon>Saguinus</taxon>
    </lineage>
</organism>
<dbReference type="InterPro" id="IPR009049">
    <property type="entry name" value="Argininosuccinate_lyase"/>
</dbReference>
<dbReference type="PANTHER" id="PTHR43814">
    <property type="entry name" value="ARGININOSUCCINATE LYASE"/>
    <property type="match status" value="1"/>
</dbReference>
<feature type="domain" description="Fumarate lyase N-terminal" evidence="2">
    <location>
        <begin position="1"/>
        <end position="75"/>
    </location>
</feature>
<dbReference type="EMBL" id="JASSZA010000002">
    <property type="protein sequence ID" value="KAK2116649.1"/>
    <property type="molecule type" value="Genomic_DNA"/>
</dbReference>
<dbReference type="Proteomes" id="UP001266305">
    <property type="component" value="Unassembled WGS sequence"/>
</dbReference>
<dbReference type="InterPro" id="IPR022761">
    <property type="entry name" value="Fumarate_lyase_N"/>
</dbReference>
<evidence type="ECO:0000313" key="3">
    <source>
        <dbReference type="EMBL" id="KAK2116649.1"/>
    </source>
</evidence>
<keyword evidence="4" id="KW-1185">Reference proteome</keyword>
<evidence type="ECO:0000313" key="4">
    <source>
        <dbReference type="Proteomes" id="UP001266305"/>
    </source>
</evidence>
<feature type="region of interest" description="Disordered" evidence="1">
    <location>
        <begin position="79"/>
        <end position="98"/>
    </location>
</feature>
<dbReference type="SUPFAM" id="SSF48557">
    <property type="entry name" value="L-aspartase-like"/>
    <property type="match status" value="1"/>
</dbReference>
<dbReference type="InterPro" id="IPR024083">
    <property type="entry name" value="Fumarase/histidase_N"/>
</dbReference>
<dbReference type="InterPro" id="IPR008948">
    <property type="entry name" value="L-Aspartase-like"/>
</dbReference>
<proteinExistence type="predicted"/>
<reference evidence="3 4" key="1">
    <citation type="submission" date="2023-05" db="EMBL/GenBank/DDBJ databases">
        <title>B98-5 Cell Line De Novo Hybrid Assembly: An Optical Mapping Approach.</title>
        <authorList>
            <person name="Kananen K."/>
            <person name="Auerbach J.A."/>
            <person name="Kautto E."/>
            <person name="Blachly J.S."/>
        </authorList>
    </citation>
    <scope>NUCLEOTIDE SEQUENCE [LARGE SCALE GENOMIC DNA]</scope>
    <source>
        <strain evidence="3">B95-8</strain>
        <tissue evidence="3">Cell line</tissue>
    </source>
</reference>
<sequence length="98" mass="11016">MEKFNASIIYDCHLWEVDIQGSKAYSRSLEKAVLLTKAEMDQIIHGLDKVAKEWARGTFKLNPNDENVHTAKERCLKVRPLQPHRSPGLPSPPGPGPL</sequence>
<dbReference type="Pfam" id="PF00206">
    <property type="entry name" value="Lyase_1"/>
    <property type="match status" value="1"/>
</dbReference>
<feature type="compositionally biased region" description="Pro residues" evidence="1">
    <location>
        <begin position="89"/>
        <end position="98"/>
    </location>
</feature>
<protein>
    <recommendedName>
        <fullName evidence="2">Fumarate lyase N-terminal domain-containing protein</fullName>
    </recommendedName>
</protein>
<dbReference type="Gene3D" id="1.10.275.10">
    <property type="entry name" value="Fumarase/aspartase (N-terminal domain)"/>
    <property type="match status" value="1"/>
</dbReference>